<dbReference type="InterPro" id="IPR032042">
    <property type="entry name" value="POT1PC"/>
</dbReference>
<feature type="domain" description="Telomeric single stranded DNA binding POT1/Cdc13" evidence="9">
    <location>
        <begin position="45"/>
        <end position="169"/>
    </location>
</feature>
<dbReference type="Proteomes" id="UP000712281">
    <property type="component" value="Unassembled WGS sequence"/>
</dbReference>
<dbReference type="SUPFAM" id="SSF50249">
    <property type="entry name" value="Nucleic acid-binding proteins"/>
    <property type="match status" value="2"/>
</dbReference>
<dbReference type="Pfam" id="PF16686">
    <property type="entry name" value="POT1PC"/>
    <property type="match status" value="1"/>
</dbReference>
<dbReference type="GO" id="GO:0000783">
    <property type="term" value="C:nuclear telomere cap complex"/>
    <property type="evidence" value="ECO:0007669"/>
    <property type="project" value="TreeGrafter"/>
</dbReference>
<dbReference type="FunFam" id="2.40.50.140:FF:000620">
    <property type="entry name" value="Protection of telomeres 1b protein"/>
    <property type="match status" value="1"/>
</dbReference>
<dbReference type="GO" id="GO:0016233">
    <property type="term" value="P:telomere capping"/>
    <property type="evidence" value="ECO:0007669"/>
    <property type="project" value="TreeGrafter"/>
</dbReference>
<keyword evidence="8" id="KW-0539">Nucleus</keyword>
<evidence type="ECO:0000256" key="1">
    <source>
        <dbReference type="ARBA" id="ARBA00004123"/>
    </source>
</evidence>
<comment type="subcellular location">
    <subcellularLocation>
        <location evidence="2">Chromosome</location>
        <location evidence="2">Telomere</location>
    </subcellularLocation>
    <subcellularLocation>
        <location evidence="1">Nucleus</location>
    </subcellularLocation>
</comment>
<dbReference type="GO" id="GO:0032210">
    <property type="term" value="P:regulation of telomere maintenance via telomerase"/>
    <property type="evidence" value="ECO:0007669"/>
    <property type="project" value="TreeGrafter"/>
</dbReference>
<name>A0A8S9FSW7_BRACR</name>
<dbReference type="InterPro" id="IPR011564">
    <property type="entry name" value="Telomer_end-bd_POT1/Cdc13"/>
</dbReference>
<dbReference type="InterPro" id="IPR028389">
    <property type="entry name" value="POT1"/>
</dbReference>
<evidence type="ECO:0000313" key="10">
    <source>
        <dbReference type="EMBL" id="KAF2536231.1"/>
    </source>
</evidence>
<evidence type="ECO:0000259" key="9">
    <source>
        <dbReference type="SMART" id="SM00976"/>
    </source>
</evidence>
<dbReference type="AlphaFoldDB" id="A0A8S9FSW7"/>
<dbReference type="Pfam" id="PF25507">
    <property type="entry name" value="OB_POT1A"/>
    <property type="match status" value="1"/>
</dbReference>
<dbReference type="GO" id="GO:0010521">
    <property type="term" value="F:telomerase inhibitor activity"/>
    <property type="evidence" value="ECO:0007669"/>
    <property type="project" value="TreeGrafter"/>
</dbReference>
<dbReference type="InterPro" id="IPR057620">
    <property type="entry name" value="POT1A/B-like_OB"/>
</dbReference>
<dbReference type="PANTHER" id="PTHR14513:SF6">
    <property type="entry name" value="PROTECTION OF TELOMERES PROTEIN 1B"/>
    <property type="match status" value="1"/>
</dbReference>
<dbReference type="Pfam" id="PF02765">
    <property type="entry name" value="POT1"/>
    <property type="match status" value="1"/>
</dbReference>
<sequence>MKLKDESASFTGVAPSESSLSSEKKKTFAEASTMINMEIRDDYKFLRVEDAFKALHLNISLIGVIVELDFPTASDCSCTLKIIDPWHSGSGLPVKFIARANRALPRVESIGDIVLVNRKITALCNETSSSFALFNGEHGEGFVPYQSSPKFRIRDQDKSFLSNLREWMITYKFDDGSCCFTSLKDIKEGEYLNLNCQIVHVSKDDKDRCYIFVWDGTEMPACSFVVKSERLPLCVEPEMMLPTHVLRTFPTFGSVLRIIVENVTEKQAIQCLKPGQHVKFLNLFLQVNMGLWSATFSPSTKMQYTPRREMQSFSPQRFISYKLRMCREKFSSRWNPITRCISSPSHSGITGVAHEDAPFVTLMDILTYSNVTAKFRCVVRFIQVFPRDVRNFHDLNGKFKLLAILEDATARIHASLYADEGDKFFGCDPSDEEALIKKLNKLLGGDRMNEAPRNPPWVQCCLFSYYRNKNDQWGSRRFRIFDTWINAK</sequence>
<keyword evidence="5" id="KW-0158">Chromosome</keyword>
<evidence type="ECO:0000256" key="7">
    <source>
        <dbReference type="ARBA" id="ARBA00023125"/>
    </source>
</evidence>
<reference evidence="10" key="1">
    <citation type="submission" date="2019-12" db="EMBL/GenBank/DDBJ databases">
        <title>Genome sequencing and annotation of Brassica cretica.</title>
        <authorList>
            <person name="Studholme D.J."/>
            <person name="Sarris P.F."/>
        </authorList>
    </citation>
    <scope>NUCLEOTIDE SEQUENCE</scope>
    <source>
        <strain evidence="10">PFS-001/15</strain>
        <tissue evidence="10">Leaf</tissue>
    </source>
</reference>
<evidence type="ECO:0000313" key="11">
    <source>
        <dbReference type="Proteomes" id="UP000712281"/>
    </source>
</evidence>
<organism evidence="10 11">
    <name type="scientific">Brassica cretica</name>
    <name type="common">Mustard</name>
    <dbReference type="NCBI Taxonomy" id="69181"/>
    <lineage>
        <taxon>Eukaryota</taxon>
        <taxon>Viridiplantae</taxon>
        <taxon>Streptophyta</taxon>
        <taxon>Embryophyta</taxon>
        <taxon>Tracheophyta</taxon>
        <taxon>Spermatophyta</taxon>
        <taxon>Magnoliopsida</taxon>
        <taxon>eudicotyledons</taxon>
        <taxon>Gunneridae</taxon>
        <taxon>Pentapetalae</taxon>
        <taxon>rosids</taxon>
        <taxon>malvids</taxon>
        <taxon>Brassicales</taxon>
        <taxon>Brassicaceae</taxon>
        <taxon>Brassiceae</taxon>
        <taxon>Brassica</taxon>
    </lineage>
</organism>
<dbReference type="EMBL" id="QGKW02002228">
    <property type="protein sequence ID" value="KAF2536231.1"/>
    <property type="molecule type" value="Genomic_DNA"/>
</dbReference>
<evidence type="ECO:0000256" key="2">
    <source>
        <dbReference type="ARBA" id="ARBA00004574"/>
    </source>
</evidence>
<evidence type="ECO:0000256" key="4">
    <source>
        <dbReference type="ARBA" id="ARBA00015253"/>
    </source>
</evidence>
<gene>
    <name evidence="10" type="ORF">F2Q68_00023210</name>
</gene>
<keyword evidence="6" id="KW-0779">Telomere</keyword>
<comment type="similarity">
    <text evidence="3">Belongs to the telombin family.</text>
</comment>
<dbReference type="CDD" id="cd04497">
    <property type="entry name" value="hPOT1_OB1_like"/>
    <property type="match status" value="1"/>
</dbReference>
<proteinExistence type="inferred from homology"/>
<evidence type="ECO:0000256" key="8">
    <source>
        <dbReference type="ARBA" id="ARBA00023242"/>
    </source>
</evidence>
<dbReference type="SMART" id="SM00976">
    <property type="entry name" value="Telo_bind"/>
    <property type="match status" value="1"/>
</dbReference>
<protein>
    <recommendedName>
        <fullName evidence="4">Protection of telomeres protein 1</fullName>
    </recommendedName>
</protein>
<evidence type="ECO:0000256" key="6">
    <source>
        <dbReference type="ARBA" id="ARBA00022895"/>
    </source>
</evidence>
<dbReference type="GO" id="GO:0098505">
    <property type="term" value="F:G-rich strand telomeric DNA binding"/>
    <property type="evidence" value="ECO:0007669"/>
    <property type="project" value="TreeGrafter"/>
</dbReference>
<dbReference type="Gene3D" id="2.40.50.140">
    <property type="entry name" value="Nucleic acid-binding proteins"/>
    <property type="match status" value="2"/>
</dbReference>
<keyword evidence="7" id="KW-0238">DNA-binding</keyword>
<dbReference type="InterPro" id="IPR012340">
    <property type="entry name" value="NA-bd_OB-fold"/>
</dbReference>
<accession>A0A8S9FSW7</accession>
<evidence type="ECO:0000256" key="3">
    <source>
        <dbReference type="ARBA" id="ARBA00008442"/>
    </source>
</evidence>
<dbReference type="PANTHER" id="PTHR14513">
    <property type="entry name" value="PROTECTION OF TELOMERES 1"/>
    <property type="match status" value="1"/>
</dbReference>
<evidence type="ECO:0000256" key="5">
    <source>
        <dbReference type="ARBA" id="ARBA00022454"/>
    </source>
</evidence>
<comment type="caution">
    <text evidence="10">The sequence shown here is derived from an EMBL/GenBank/DDBJ whole genome shotgun (WGS) entry which is preliminary data.</text>
</comment>